<feature type="domain" description="HotDog ACOT-type" evidence="6">
    <location>
        <begin position="389"/>
        <end position="504"/>
    </location>
</feature>
<dbReference type="GO" id="GO:0006637">
    <property type="term" value="P:acyl-CoA metabolic process"/>
    <property type="evidence" value="ECO:0007669"/>
    <property type="project" value="TreeGrafter"/>
</dbReference>
<evidence type="ECO:0000313" key="8">
    <source>
        <dbReference type="Proteomes" id="UP000243308"/>
    </source>
</evidence>
<dbReference type="InterPro" id="IPR033120">
    <property type="entry name" value="HOTDOG_ACOT"/>
</dbReference>
<evidence type="ECO:0000259" key="6">
    <source>
        <dbReference type="PROSITE" id="PS51770"/>
    </source>
</evidence>
<keyword evidence="8" id="KW-1185">Reference proteome</keyword>
<evidence type="ECO:0000256" key="3">
    <source>
        <dbReference type="ARBA" id="ARBA00022801"/>
    </source>
</evidence>
<gene>
    <name evidence="7" type="ORF">MVEG_11679</name>
</gene>
<dbReference type="PANTHER" id="PTHR12655">
    <property type="entry name" value="ACYL-COA THIOESTERASE"/>
    <property type="match status" value="1"/>
</dbReference>
<keyword evidence="4" id="KW-0809">Transit peptide</keyword>
<feature type="compositionally biased region" description="Low complexity" evidence="5">
    <location>
        <begin position="15"/>
        <end position="29"/>
    </location>
</feature>
<name>A0A086TKJ3_9FUNG</name>
<dbReference type="CDD" id="cd03442">
    <property type="entry name" value="BFIT_BACH"/>
    <property type="match status" value="2"/>
</dbReference>
<accession>A0A086TKJ3</accession>
<proteinExistence type="inferred from homology"/>
<evidence type="ECO:0000256" key="4">
    <source>
        <dbReference type="ARBA" id="ARBA00022946"/>
    </source>
</evidence>
<sequence length="544" mass="59859">MLRFTSSATSLLSQSPAIARSSSTSSQSAVHHLATTRTLSKRRINTKKPLFFSGANRNARDLVANQKPVGTPAKDSIEKARNELLDKLGSNSSGTVIASGGPTSSATSSISAAAEAAAARNSALPHGKVFTVRPITSWIDKLANQHGSPTGTHNPASNITSPSSPPEPGKKYNKRDLVLKTMQDSYTEIILPFKTDKALLEEYINVGGSLRHGKIMEDLDALAGAISYKHADDGKTDSSPLTIVTASVDRIDLLKPLGVCDLRLSGHVTYVGYSSMEIFMKMEEISEDKPGHHGDTILVARFTMVARDALTGKAAQVNPMLLQNDTEKKLFQMGEDHKAKKRLATDSALTKRPPTQEERFLIHDLYLNYSQYDDPQSKTKKPDDVEWLADTKMSAIHIMQPQDRNIHDKIFGGYLMRLAYELAFCNASVFISSRPTFLALDEISFRKPVPIGTFLALDSQIVYAEGGDHHSFQVMVKADVLDVKKGSRETTNTFWFTFTDPIKGTPKVMPRTYAESMLYLEGKRRRMLGSQLAGLNRKNLGLQK</sequence>
<comment type="similarity">
    <text evidence="1">Belongs to the acyl coenzyme A hydrolase family.</text>
</comment>
<dbReference type="GO" id="GO:0005739">
    <property type="term" value="C:mitochondrion"/>
    <property type="evidence" value="ECO:0007669"/>
    <property type="project" value="TreeGrafter"/>
</dbReference>
<dbReference type="Proteomes" id="UP000243308">
    <property type="component" value="Unassembled WGS sequence"/>
</dbReference>
<keyword evidence="2" id="KW-0677">Repeat</keyword>
<dbReference type="PANTHER" id="PTHR12655:SF0">
    <property type="entry name" value="ACYL-COENZYME A THIOESTERASE 9, MITOCHONDRIAL"/>
    <property type="match status" value="1"/>
</dbReference>
<dbReference type="Gene3D" id="3.10.129.10">
    <property type="entry name" value="Hotdog Thioesterase"/>
    <property type="match status" value="2"/>
</dbReference>
<reference evidence="7 8" key="1">
    <citation type="submission" date="2011-02" db="EMBL/GenBank/DDBJ databases">
        <title>The Genome Sequence of Mortierella verticillata NRRL 6337.</title>
        <authorList>
            <consortium name="The Broad Institute Genome Sequencing Platform"/>
            <person name="Russ C."/>
            <person name="Cuomo C."/>
            <person name="Burger G."/>
            <person name="Gray M.W."/>
            <person name="Holland P.W.H."/>
            <person name="King N."/>
            <person name="Lang F.B.F."/>
            <person name="Roger A.J."/>
            <person name="Ruiz-Trillo I."/>
            <person name="Young S.K."/>
            <person name="Zeng Q."/>
            <person name="Gargeya S."/>
            <person name="Alvarado L."/>
            <person name="Berlin A."/>
            <person name="Chapman S.B."/>
            <person name="Chen Z."/>
            <person name="Freedman E."/>
            <person name="Gellesch M."/>
            <person name="Goldberg J."/>
            <person name="Griggs A."/>
            <person name="Gujja S."/>
            <person name="Heilman E."/>
            <person name="Heiman D."/>
            <person name="Howarth C."/>
            <person name="Mehta T."/>
            <person name="Neiman D."/>
            <person name="Pearson M."/>
            <person name="Roberts A."/>
            <person name="Saif S."/>
            <person name="Shea T."/>
            <person name="Shenoy N."/>
            <person name="Sisk P."/>
            <person name="Stolte C."/>
            <person name="Sykes S."/>
            <person name="White J."/>
            <person name="Yandava C."/>
            <person name="Haas B."/>
            <person name="Nusbaum C."/>
            <person name="Birren B."/>
        </authorList>
    </citation>
    <scope>NUCLEOTIDE SEQUENCE [LARGE SCALE GENOMIC DNA]</scope>
    <source>
        <strain evidence="7 8">NRRL 6337</strain>
    </source>
</reference>
<organism evidence="7 8">
    <name type="scientific">Podila verticillata NRRL 6337</name>
    <dbReference type="NCBI Taxonomy" id="1069443"/>
    <lineage>
        <taxon>Eukaryota</taxon>
        <taxon>Fungi</taxon>
        <taxon>Fungi incertae sedis</taxon>
        <taxon>Mucoromycota</taxon>
        <taxon>Mortierellomycotina</taxon>
        <taxon>Mortierellomycetes</taxon>
        <taxon>Mortierellales</taxon>
        <taxon>Mortierellaceae</taxon>
        <taxon>Podila</taxon>
    </lineage>
</organism>
<feature type="domain" description="HotDog ACOT-type" evidence="6">
    <location>
        <begin position="189"/>
        <end position="310"/>
    </location>
</feature>
<feature type="compositionally biased region" description="Polar residues" evidence="5">
    <location>
        <begin position="145"/>
        <end position="162"/>
    </location>
</feature>
<dbReference type="EMBL" id="KN042432">
    <property type="protein sequence ID" value="KFH62470.1"/>
    <property type="molecule type" value="Genomic_DNA"/>
</dbReference>
<feature type="region of interest" description="Disordered" evidence="5">
    <location>
        <begin position="15"/>
        <end position="40"/>
    </location>
</feature>
<dbReference type="PROSITE" id="PS51770">
    <property type="entry name" value="HOTDOG_ACOT"/>
    <property type="match status" value="2"/>
</dbReference>
<evidence type="ECO:0000256" key="5">
    <source>
        <dbReference type="SAM" id="MobiDB-lite"/>
    </source>
</evidence>
<dbReference type="OrthoDB" id="331699at2759"/>
<evidence type="ECO:0000256" key="1">
    <source>
        <dbReference type="ARBA" id="ARBA00010458"/>
    </source>
</evidence>
<evidence type="ECO:0000313" key="7">
    <source>
        <dbReference type="EMBL" id="KFH62470.1"/>
    </source>
</evidence>
<dbReference type="GO" id="GO:0047617">
    <property type="term" value="F:fatty acyl-CoA hydrolase activity"/>
    <property type="evidence" value="ECO:0007669"/>
    <property type="project" value="TreeGrafter"/>
</dbReference>
<protein>
    <recommendedName>
        <fullName evidence="6">HotDog ACOT-type domain-containing protein</fullName>
    </recommendedName>
</protein>
<dbReference type="SUPFAM" id="SSF54637">
    <property type="entry name" value="Thioesterase/thiol ester dehydrase-isomerase"/>
    <property type="match status" value="2"/>
</dbReference>
<evidence type="ECO:0000256" key="2">
    <source>
        <dbReference type="ARBA" id="ARBA00022737"/>
    </source>
</evidence>
<keyword evidence="3" id="KW-0378">Hydrolase</keyword>
<feature type="region of interest" description="Disordered" evidence="5">
    <location>
        <begin position="142"/>
        <end position="172"/>
    </location>
</feature>
<dbReference type="AlphaFoldDB" id="A0A086TKJ3"/>
<dbReference type="InterPro" id="IPR029069">
    <property type="entry name" value="HotDog_dom_sf"/>
</dbReference>
<dbReference type="FunFam" id="3.10.129.10:FF:000012">
    <property type="entry name" value="Acyl-coenzyme A thioesterase 9, mitochondrial"/>
    <property type="match status" value="1"/>
</dbReference>